<keyword evidence="7" id="KW-1185">Reference proteome</keyword>
<keyword evidence="4" id="KW-0472">Membrane</keyword>
<reference evidence="6 7" key="2">
    <citation type="journal article" date="2017" name="Int. J. Syst. Evol. Microbiol.">
        <title>Pseudomonas furukawaii sp. nov., a polychlorinated biphenyl-degrading bacterium isolated from biphenyl-contaminated soil in Japan.</title>
        <authorList>
            <person name="Kimura N."/>
            <person name="Watanabe T."/>
            <person name="Suenaga H."/>
            <person name="Fujihara H."/>
            <person name="Futagami T."/>
            <person name="Goto M."/>
            <person name="Hanada S."/>
            <person name="Hirose J."/>
        </authorList>
    </citation>
    <scope>NUCLEOTIDE SEQUENCE [LARGE SCALE GENOMIC DNA]</scope>
    <source>
        <strain evidence="7">DSM 10086 / NBRC 110670 / KF707</strain>
    </source>
</reference>
<dbReference type="CDD" id="cd13403">
    <property type="entry name" value="MLTF-like"/>
    <property type="match status" value="1"/>
</dbReference>
<evidence type="ECO:0000256" key="3">
    <source>
        <dbReference type="ARBA" id="ARBA00022729"/>
    </source>
</evidence>
<sequence>MGRVNPLRLLLGLVLCLQLAVAWGEDLPSAELSAAEEAEVDAMVLPVPDAWTGDFEGMRERRLVRLLVPYSKTFFAVDRGRQLGITYEIGKAFEDWLNRSYPHPSKSLRWRVMFIPVARDELIPKLVAGVGDISAGGLAITHRREAQVDFSEPFASGIHEVLVTGPRSVPIARLEDLSGVEVMVRASSSYYEHLIQLNERFREQGLAPITLKPADENLESEDLLEMVNAGLVNATVVDRYLALTWQPMLEDLVIHEDYPVRDDTSIAWAIRKDSPQFKAVLARFAKAHKLGTAFGNTLRNKYVKNSKALYNATDEEELKRFAQLVALFEKHAGTYDFDYLMLMAQGYQESQLDQSARSHRGAVGVMQLLPSTAADPAVGIEGIDKSADRNVEAGSKYMRLLADKYLADPALTPLNRTLMTFAAYNAGPGNLRKFRRLAEKSGLDKNVWFGNVEHAAARIVGRETVDYVGNIYKYYVAYKLARDKQMAKDRKS</sequence>
<dbReference type="GO" id="GO:0009279">
    <property type="term" value="C:cell outer membrane"/>
    <property type="evidence" value="ECO:0007669"/>
    <property type="project" value="UniProtKB-SubCell"/>
</dbReference>
<feature type="domain" description="Solute-binding protein family 3/N-terminal" evidence="5">
    <location>
        <begin position="63"/>
        <end position="306"/>
    </location>
</feature>
<accession>A0AAD1C5D4</accession>
<evidence type="ECO:0000256" key="1">
    <source>
        <dbReference type="ARBA" id="ARBA00004339"/>
    </source>
</evidence>
<dbReference type="KEGG" id="pfuw:KF707C_41910"/>
<dbReference type="InterPro" id="IPR001638">
    <property type="entry name" value="Solute-binding_3/MltF_N"/>
</dbReference>
<evidence type="ECO:0000256" key="2">
    <source>
        <dbReference type="ARBA" id="ARBA00010333"/>
    </source>
</evidence>
<proteinExistence type="inferred from homology"/>
<dbReference type="SMART" id="SM00062">
    <property type="entry name" value="PBPb"/>
    <property type="match status" value="1"/>
</dbReference>
<evidence type="ECO:0000313" key="6">
    <source>
        <dbReference type="EMBL" id="BAU75879.1"/>
    </source>
</evidence>
<dbReference type="InterPro" id="IPR008258">
    <property type="entry name" value="Transglycosylase_SLT_dom_1"/>
</dbReference>
<protein>
    <submittedName>
        <fullName evidence="6">Transglycosylase</fullName>
    </submittedName>
</protein>
<comment type="similarity">
    <text evidence="2">Belongs to the bacterial solute-binding protein 3 family.</text>
</comment>
<dbReference type="Pfam" id="PF01464">
    <property type="entry name" value="SLT"/>
    <property type="match status" value="1"/>
</dbReference>
<name>A0AAD1C5D4_METFU</name>
<dbReference type="SUPFAM" id="SSF53850">
    <property type="entry name" value="Periplasmic binding protein-like II"/>
    <property type="match status" value="1"/>
</dbReference>
<organism evidence="6 7">
    <name type="scientific">Metapseudomonas furukawaii</name>
    <name type="common">Pseudomonas furukawaii</name>
    <dbReference type="NCBI Taxonomy" id="1149133"/>
    <lineage>
        <taxon>Bacteria</taxon>
        <taxon>Pseudomonadati</taxon>
        <taxon>Pseudomonadota</taxon>
        <taxon>Gammaproteobacteria</taxon>
        <taxon>Pseudomonadales</taxon>
        <taxon>Pseudomonadaceae</taxon>
        <taxon>Metapseudomonas</taxon>
    </lineage>
</organism>
<dbReference type="EMBL" id="AP014862">
    <property type="protein sequence ID" value="BAU75879.1"/>
    <property type="molecule type" value="Genomic_DNA"/>
</dbReference>
<dbReference type="RefSeq" id="WP_003450824.1">
    <property type="nucleotide sequence ID" value="NZ_AJMR01000117.1"/>
</dbReference>
<dbReference type="CDD" id="cd01009">
    <property type="entry name" value="PBP2_YfhD_N"/>
    <property type="match status" value="1"/>
</dbReference>
<dbReference type="Gene3D" id="3.40.190.10">
    <property type="entry name" value="Periplasmic binding protein-like II"/>
    <property type="match status" value="2"/>
</dbReference>
<evidence type="ECO:0000256" key="4">
    <source>
        <dbReference type="ARBA" id="ARBA00023237"/>
    </source>
</evidence>
<keyword evidence="3" id="KW-0732">Signal</keyword>
<dbReference type="SUPFAM" id="SSF53955">
    <property type="entry name" value="Lysozyme-like"/>
    <property type="match status" value="1"/>
</dbReference>
<comment type="subcellular location">
    <subcellularLocation>
        <location evidence="1">Cell outer membrane</location>
        <topology evidence="1">Peripheral membrane protein</topology>
    </subcellularLocation>
</comment>
<dbReference type="Pfam" id="PF00497">
    <property type="entry name" value="SBP_bac_3"/>
    <property type="match status" value="1"/>
</dbReference>
<dbReference type="InterPro" id="IPR023346">
    <property type="entry name" value="Lysozyme-like_dom_sf"/>
</dbReference>
<keyword evidence="4" id="KW-0998">Cell outer membrane</keyword>
<dbReference type="Proteomes" id="UP000218554">
    <property type="component" value="Chromosome"/>
</dbReference>
<dbReference type="Gene3D" id="1.10.530.10">
    <property type="match status" value="1"/>
</dbReference>
<evidence type="ECO:0000313" key="7">
    <source>
        <dbReference type="Proteomes" id="UP000218554"/>
    </source>
</evidence>
<dbReference type="PANTHER" id="PTHR35936">
    <property type="entry name" value="MEMBRANE-BOUND LYTIC MUREIN TRANSGLYCOSYLASE F"/>
    <property type="match status" value="1"/>
</dbReference>
<dbReference type="AlphaFoldDB" id="A0AAD1C5D4"/>
<gene>
    <name evidence="6" type="ORF">KF707C_41910</name>
</gene>
<reference evidence="7" key="1">
    <citation type="submission" date="2015-05" db="EMBL/GenBank/DDBJ databases">
        <title>Draft genome sequencing of a biphenyl-degrading bacterium, Pseudomonas balearica KF707 (=NBRC110670).</title>
        <authorList>
            <person name="Kimura N."/>
            <person name="Hirose J."/>
            <person name="Watanabe T."/>
            <person name="Suenaga H."/>
            <person name="Fujihara H."/>
            <person name="Noguchi M."/>
            <person name="Hashimoto M."/>
            <person name="Shimodaira J."/>
            <person name="Tsuchikane K."/>
            <person name="Hosoyama A."/>
            <person name="Yamazoe A."/>
            <person name="Fujita N."/>
            <person name="Furukawa K."/>
        </authorList>
    </citation>
    <scope>NUCLEOTIDE SEQUENCE [LARGE SCALE GENOMIC DNA]</scope>
    <source>
        <strain evidence="7">DSM 10086 / NBRC 110670 / KF707</strain>
    </source>
</reference>
<evidence type="ECO:0000259" key="5">
    <source>
        <dbReference type="SMART" id="SM00062"/>
    </source>
</evidence>